<dbReference type="Pfam" id="PF02416">
    <property type="entry name" value="TatA_B_E"/>
    <property type="match status" value="1"/>
</dbReference>
<comment type="subunit">
    <text evidence="9">The Tat system comprises two distinct complexes: a TatABC complex, containing multiple copies of TatA, TatB and TatC subunits, and a separate TatA complex, containing only TatA subunits. Substrates initially bind to the TatABC complex, which probably triggers association of the separate TatA complex to form the active translocon.</text>
</comment>
<evidence type="ECO:0000256" key="10">
    <source>
        <dbReference type="SAM" id="MobiDB-lite"/>
    </source>
</evidence>
<evidence type="ECO:0000256" key="11">
    <source>
        <dbReference type="SAM" id="Phobius"/>
    </source>
</evidence>
<dbReference type="GO" id="GO:0033281">
    <property type="term" value="C:TAT protein transport complex"/>
    <property type="evidence" value="ECO:0007669"/>
    <property type="project" value="UniProtKB-UniRule"/>
</dbReference>
<evidence type="ECO:0000256" key="2">
    <source>
        <dbReference type="ARBA" id="ARBA00022448"/>
    </source>
</evidence>
<keyword evidence="6 9" id="KW-1133">Transmembrane helix</keyword>
<dbReference type="InterPro" id="IPR003369">
    <property type="entry name" value="TatA/B/E"/>
</dbReference>
<evidence type="ECO:0000256" key="4">
    <source>
        <dbReference type="ARBA" id="ARBA00022692"/>
    </source>
</evidence>
<organism evidence="12 13">
    <name type="scientific">Phyllobacterium myrsinacearum</name>
    <dbReference type="NCBI Taxonomy" id="28101"/>
    <lineage>
        <taxon>Bacteria</taxon>
        <taxon>Pseudomonadati</taxon>
        <taxon>Pseudomonadota</taxon>
        <taxon>Alphaproteobacteria</taxon>
        <taxon>Hyphomicrobiales</taxon>
        <taxon>Phyllobacteriaceae</taxon>
        <taxon>Phyllobacterium</taxon>
    </lineage>
</organism>
<keyword evidence="4 9" id="KW-0812">Transmembrane</keyword>
<keyword evidence="7 9" id="KW-0811">Translocation</keyword>
<gene>
    <name evidence="9" type="primary">tatB</name>
    <name evidence="12" type="ORF">FHW16_004513</name>
</gene>
<dbReference type="NCBIfam" id="TIGR01410">
    <property type="entry name" value="tatB"/>
    <property type="match status" value="1"/>
</dbReference>
<dbReference type="PANTHER" id="PTHR33162:SF1">
    <property type="entry name" value="SEC-INDEPENDENT PROTEIN TRANSLOCASE PROTEIN TATA, CHLOROPLASTIC"/>
    <property type="match status" value="1"/>
</dbReference>
<evidence type="ECO:0000313" key="13">
    <source>
        <dbReference type="Proteomes" id="UP000549052"/>
    </source>
</evidence>
<dbReference type="InterPro" id="IPR018448">
    <property type="entry name" value="TatB"/>
</dbReference>
<dbReference type="HAMAP" id="MF_00237">
    <property type="entry name" value="TatB"/>
    <property type="match status" value="1"/>
</dbReference>
<keyword evidence="8 9" id="KW-0472">Membrane</keyword>
<feature type="transmembrane region" description="Helical" evidence="11">
    <location>
        <begin position="6"/>
        <end position="25"/>
    </location>
</feature>
<dbReference type="Proteomes" id="UP000549052">
    <property type="component" value="Unassembled WGS sequence"/>
</dbReference>
<keyword evidence="2 9" id="KW-0813">Transport</keyword>
<comment type="subcellular location">
    <subcellularLocation>
        <location evidence="9">Cell membrane</location>
        <topology evidence="9">Single-pass membrane protein</topology>
    </subcellularLocation>
    <subcellularLocation>
        <location evidence="1">Membrane</location>
        <topology evidence="1">Single-pass membrane protein</topology>
    </subcellularLocation>
</comment>
<accession>A0A839ERE6</accession>
<evidence type="ECO:0000256" key="1">
    <source>
        <dbReference type="ARBA" id="ARBA00004167"/>
    </source>
</evidence>
<evidence type="ECO:0000256" key="7">
    <source>
        <dbReference type="ARBA" id="ARBA00023010"/>
    </source>
</evidence>
<name>A0A839ERE6_9HYPH</name>
<feature type="region of interest" description="Disordered" evidence="10">
    <location>
        <begin position="172"/>
        <end position="216"/>
    </location>
</feature>
<dbReference type="RefSeq" id="WP_182551418.1">
    <property type="nucleotide sequence ID" value="NZ_JACGXN010000009.1"/>
</dbReference>
<dbReference type="GO" id="GO:0043953">
    <property type="term" value="P:protein transport by the Tat complex"/>
    <property type="evidence" value="ECO:0007669"/>
    <property type="project" value="UniProtKB-UniRule"/>
</dbReference>
<dbReference type="AlphaFoldDB" id="A0A839ERE6"/>
<dbReference type="PANTHER" id="PTHR33162">
    <property type="entry name" value="SEC-INDEPENDENT PROTEIN TRANSLOCASE PROTEIN TATA, CHLOROPLASTIC"/>
    <property type="match status" value="1"/>
</dbReference>
<evidence type="ECO:0000256" key="5">
    <source>
        <dbReference type="ARBA" id="ARBA00022927"/>
    </source>
</evidence>
<dbReference type="PRINTS" id="PR01506">
    <property type="entry name" value="TATBPROTEIN"/>
</dbReference>
<dbReference type="EMBL" id="JACGXN010000009">
    <property type="protein sequence ID" value="MBA8880788.1"/>
    <property type="molecule type" value="Genomic_DNA"/>
</dbReference>
<evidence type="ECO:0000256" key="8">
    <source>
        <dbReference type="ARBA" id="ARBA00023136"/>
    </source>
</evidence>
<keyword evidence="13" id="KW-1185">Reference proteome</keyword>
<sequence>MFEVGWSEILVIVIVLIVVVGPKDLPKMLRAFGKATAKFRATAGEFRRQFDEALKEAELDDVRDIINDAKSLDPRNDIRKVFDPVRTIGEEIRSTLKDGGTAAKDNIAVPDPSAPGATPVQPQVMEPVAPLMTAATPKKPGRTAKPKAAAENAPAAAAVVKKVASAKTAVKAAPAKVAAKTAPAGTPAKASVKAAPAKRTAKPQAKAKAGDTGTQS</sequence>
<evidence type="ECO:0000256" key="3">
    <source>
        <dbReference type="ARBA" id="ARBA00022475"/>
    </source>
</evidence>
<evidence type="ECO:0000256" key="9">
    <source>
        <dbReference type="HAMAP-Rule" id="MF_00237"/>
    </source>
</evidence>
<keyword evidence="3 9" id="KW-1003">Cell membrane</keyword>
<comment type="caution">
    <text evidence="12">The sequence shown here is derived from an EMBL/GenBank/DDBJ whole genome shotgun (WGS) entry which is preliminary data.</text>
</comment>
<dbReference type="Gene3D" id="1.20.5.3310">
    <property type="match status" value="1"/>
</dbReference>
<reference evidence="12 13" key="1">
    <citation type="submission" date="2020-07" db="EMBL/GenBank/DDBJ databases">
        <title>Genomic Encyclopedia of Type Strains, Phase IV (KMG-V): Genome sequencing to study the core and pangenomes of soil and plant-associated prokaryotes.</title>
        <authorList>
            <person name="Whitman W."/>
        </authorList>
    </citation>
    <scope>NUCLEOTIDE SEQUENCE [LARGE SCALE GENOMIC DNA]</scope>
    <source>
        <strain evidence="12 13">AN3</strain>
    </source>
</reference>
<evidence type="ECO:0000313" key="12">
    <source>
        <dbReference type="EMBL" id="MBA8880788.1"/>
    </source>
</evidence>
<keyword evidence="5 9" id="KW-0653">Protein transport</keyword>
<evidence type="ECO:0000256" key="6">
    <source>
        <dbReference type="ARBA" id="ARBA00022989"/>
    </source>
</evidence>
<comment type="function">
    <text evidence="9">Part of the twin-arginine translocation (Tat) system that transports large folded proteins containing a characteristic twin-arginine motif in their signal peptide across membranes. Together with TatC, TatB is part of a receptor directly interacting with Tat signal peptides. TatB may form an oligomeric binding site that transiently accommodates folded Tat precursor proteins before their translocation.</text>
</comment>
<feature type="compositionally biased region" description="Low complexity" evidence="10">
    <location>
        <begin position="172"/>
        <end position="198"/>
    </location>
</feature>
<protein>
    <recommendedName>
        <fullName evidence="9">Sec-independent protein translocase protein TatB</fullName>
    </recommendedName>
</protein>
<proteinExistence type="inferred from homology"/>
<comment type="similarity">
    <text evidence="9">Belongs to the TatB family.</text>
</comment>
<dbReference type="GO" id="GO:0008320">
    <property type="term" value="F:protein transmembrane transporter activity"/>
    <property type="evidence" value="ECO:0007669"/>
    <property type="project" value="UniProtKB-UniRule"/>
</dbReference>